<gene>
    <name evidence="10" type="ORF">FEV09_12290</name>
</gene>
<evidence type="ECO:0000256" key="1">
    <source>
        <dbReference type="ARBA" id="ARBA00001954"/>
    </source>
</evidence>
<dbReference type="InterPro" id="IPR032854">
    <property type="entry name" value="ALKBH3"/>
</dbReference>
<evidence type="ECO:0000259" key="9">
    <source>
        <dbReference type="PROSITE" id="PS51471"/>
    </source>
</evidence>
<keyword evidence="7" id="KW-0408">Iron</keyword>
<keyword evidence="6" id="KW-0560">Oxidoreductase</keyword>
<organism evidence="10 11">
    <name type="scientific">Pseudanabaena catenata USMAC16</name>
    <dbReference type="NCBI Taxonomy" id="1855837"/>
    <lineage>
        <taxon>Bacteria</taxon>
        <taxon>Bacillati</taxon>
        <taxon>Cyanobacteriota</taxon>
        <taxon>Cyanophyceae</taxon>
        <taxon>Pseudanabaenales</taxon>
        <taxon>Pseudanabaenaceae</taxon>
        <taxon>Pseudanabaena</taxon>
    </lineage>
</organism>
<evidence type="ECO:0000256" key="2">
    <source>
        <dbReference type="ARBA" id="ARBA00022723"/>
    </source>
</evidence>
<reference evidence="10" key="1">
    <citation type="submission" date="2019-05" db="EMBL/GenBank/DDBJ databases">
        <title>Whole genome sequencing of Pseudanabaena catenata USMAC16.</title>
        <authorList>
            <person name="Khan Z."/>
            <person name="Omar W.M."/>
            <person name="Convey P."/>
            <person name="Merican F."/>
            <person name="Najimudin N."/>
        </authorList>
    </citation>
    <scope>NUCLEOTIDE SEQUENCE</scope>
    <source>
        <strain evidence="10">USMAC16</strain>
    </source>
</reference>
<dbReference type="InterPro" id="IPR027450">
    <property type="entry name" value="AlkB-like"/>
</dbReference>
<keyword evidence="8" id="KW-0234">DNA repair</keyword>
<comment type="cofactor">
    <cofactor evidence="1">
        <name>Fe(2+)</name>
        <dbReference type="ChEBI" id="CHEBI:29033"/>
    </cofactor>
</comment>
<dbReference type="RefSeq" id="WP_009627460.1">
    <property type="nucleotide sequence ID" value="NZ_VBTY01000095.1"/>
</dbReference>
<evidence type="ECO:0000256" key="5">
    <source>
        <dbReference type="ARBA" id="ARBA00022964"/>
    </source>
</evidence>
<dbReference type="GO" id="GO:0051213">
    <property type="term" value="F:dioxygenase activity"/>
    <property type="evidence" value="ECO:0007669"/>
    <property type="project" value="UniProtKB-KW"/>
</dbReference>
<dbReference type="GO" id="GO:0006307">
    <property type="term" value="P:DNA alkylation repair"/>
    <property type="evidence" value="ECO:0007669"/>
    <property type="project" value="InterPro"/>
</dbReference>
<keyword evidence="11" id="KW-1185">Reference proteome</keyword>
<dbReference type="Pfam" id="PF13532">
    <property type="entry name" value="2OG-FeII_Oxy_2"/>
    <property type="match status" value="1"/>
</dbReference>
<dbReference type="GO" id="GO:0016705">
    <property type="term" value="F:oxidoreductase activity, acting on paired donors, with incorporation or reduction of molecular oxygen"/>
    <property type="evidence" value="ECO:0007669"/>
    <property type="project" value="UniProtKB-ARBA"/>
</dbReference>
<keyword evidence="5 10" id="KW-0223">Dioxygenase</keyword>
<dbReference type="PROSITE" id="PS51471">
    <property type="entry name" value="FE2OG_OXY"/>
    <property type="match status" value="1"/>
</dbReference>
<dbReference type="Gene3D" id="2.60.120.590">
    <property type="entry name" value="Alpha-ketoglutarate-dependent dioxygenase AlkB-like"/>
    <property type="match status" value="1"/>
</dbReference>
<accession>A0A9X4M9Z8</accession>
<keyword evidence="4" id="KW-0460">Magnesium</keyword>
<evidence type="ECO:0000256" key="4">
    <source>
        <dbReference type="ARBA" id="ARBA00022842"/>
    </source>
</evidence>
<dbReference type="GO" id="GO:0046872">
    <property type="term" value="F:metal ion binding"/>
    <property type="evidence" value="ECO:0007669"/>
    <property type="project" value="UniProtKB-KW"/>
</dbReference>
<evidence type="ECO:0000313" key="11">
    <source>
        <dbReference type="Proteomes" id="UP001152872"/>
    </source>
</evidence>
<dbReference type="AlphaFoldDB" id="A0A9X4M9Z8"/>
<dbReference type="Proteomes" id="UP001152872">
    <property type="component" value="Unassembled WGS sequence"/>
</dbReference>
<dbReference type="InterPro" id="IPR005123">
    <property type="entry name" value="Oxoglu/Fe-dep_dioxygenase_dom"/>
</dbReference>
<protein>
    <submittedName>
        <fullName evidence="10">Alpha-ketoglutarate-dependent dioxygenase AlkB</fullName>
    </submittedName>
</protein>
<evidence type="ECO:0000256" key="6">
    <source>
        <dbReference type="ARBA" id="ARBA00023002"/>
    </source>
</evidence>
<dbReference type="EMBL" id="VBTY01000095">
    <property type="protein sequence ID" value="MDG3495340.1"/>
    <property type="molecule type" value="Genomic_DNA"/>
</dbReference>
<evidence type="ECO:0000256" key="7">
    <source>
        <dbReference type="ARBA" id="ARBA00023004"/>
    </source>
</evidence>
<dbReference type="GO" id="GO:0016787">
    <property type="term" value="F:hydrolase activity"/>
    <property type="evidence" value="ECO:0007669"/>
    <property type="project" value="UniProtKB-ARBA"/>
</dbReference>
<dbReference type="FunFam" id="2.60.120.590:FF:000004">
    <property type="entry name" value="DNA oxidative demethylase ALKBH2"/>
    <property type="match status" value="1"/>
</dbReference>
<keyword evidence="3" id="KW-0227">DNA damage</keyword>
<sequence length="218" mass="25372">MECSDSKYKQFSFLDDLFGDIQKSQGKAFSLPDADIILHQSFFREDESDQIFDNLYNNIAWVQEDTILYGKKIALPRLTAWYGDKGKTYTYSKIKMTPQPWIAILENIKSQVERVCSAKFNSVLLNLYRNGSDSISWHSDDEKELGENPTIASLSFGDTRSFMLKHKFKKDLKLDIQLTHGSLLIMGGKTQHYWQHQIPKTRTSYKPRINLTFRKILK</sequence>
<evidence type="ECO:0000313" key="10">
    <source>
        <dbReference type="EMBL" id="MDG3495340.1"/>
    </source>
</evidence>
<dbReference type="GO" id="GO:0032451">
    <property type="term" value="F:demethylase activity"/>
    <property type="evidence" value="ECO:0007669"/>
    <property type="project" value="UniProtKB-ARBA"/>
</dbReference>
<proteinExistence type="predicted"/>
<dbReference type="InterPro" id="IPR037151">
    <property type="entry name" value="AlkB-like_sf"/>
</dbReference>
<feature type="domain" description="Fe2OG dioxygenase" evidence="9">
    <location>
        <begin position="119"/>
        <end position="217"/>
    </location>
</feature>
<dbReference type="PANTHER" id="PTHR31212">
    <property type="entry name" value="ALPHA-KETOGLUTARATE-DEPENDENT DIOXYGENASE ALKB HOMOLOG 3"/>
    <property type="match status" value="1"/>
</dbReference>
<dbReference type="PANTHER" id="PTHR31212:SF4">
    <property type="entry name" value="ALPHA-KETOGLUTARATE-DEPENDENT DIOXYGENASE ALKB HOMOLOG 3"/>
    <property type="match status" value="1"/>
</dbReference>
<comment type="caution">
    <text evidence="10">The sequence shown here is derived from an EMBL/GenBank/DDBJ whole genome shotgun (WGS) entry which is preliminary data.</text>
</comment>
<evidence type="ECO:0000256" key="8">
    <source>
        <dbReference type="ARBA" id="ARBA00023204"/>
    </source>
</evidence>
<dbReference type="GO" id="GO:0140097">
    <property type="term" value="F:catalytic activity, acting on DNA"/>
    <property type="evidence" value="ECO:0007669"/>
    <property type="project" value="UniProtKB-ARBA"/>
</dbReference>
<keyword evidence="2" id="KW-0479">Metal-binding</keyword>
<evidence type="ECO:0000256" key="3">
    <source>
        <dbReference type="ARBA" id="ARBA00022763"/>
    </source>
</evidence>
<dbReference type="SUPFAM" id="SSF51197">
    <property type="entry name" value="Clavaminate synthase-like"/>
    <property type="match status" value="1"/>
</dbReference>
<name>A0A9X4M9Z8_9CYAN</name>